<dbReference type="GO" id="GO:0004497">
    <property type="term" value="F:monooxygenase activity"/>
    <property type="evidence" value="ECO:0007669"/>
    <property type="project" value="UniProtKB-KW"/>
</dbReference>
<keyword evidence="9" id="KW-1185">Reference proteome</keyword>
<dbReference type="SUPFAM" id="SSF48264">
    <property type="entry name" value="Cytochrome P450"/>
    <property type="match status" value="1"/>
</dbReference>
<dbReference type="AlphaFoldDB" id="A0A9N9LLG5"/>
<keyword evidence="5 7" id="KW-0408">Iron</keyword>
<comment type="caution">
    <text evidence="8">The sequence shown here is derived from an EMBL/GenBank/DDBJ whole genome shotgun (WGS) entry which is preliminary data.</text>
</comment>
<proteinExistence type="inferred from homology"/>
<dbReference type="InterPro" id="IPR036396">
    <property type="entry name" value="Cyt_P450_sf"/>
</dbReference>
<dbReference type="OrthoDB" id="3945418at2759"/>
<accession>A0A9N9LLG5</accession>
<sequence>MACITDKDLFYNKWRIPAGTPVGMTTLLMHTDAKLYPNRMFFNPDRWMGVEPNLWKASDAKFAPFSRGTRMCLGHLLPDAPNDSCSAQAVICFDHTKITANWMIAF</sequence>
<evidence type="ECO:0000256" key="5">
    <source>
        <dbReference type="ARBA" id="ARBA00023004"/>
    </source>
</evidence>
<dbReference type="Gene3D" id="1.10.630.10">
    <property type="entry name" value="Cytochrome P450"/>
    <property type="match status" value="1"/>
</dbReference>
<dbReference type="GO" id="GO:0016705">
    <property type="term" value="F:oxidoreductase activity, acting on paired donors, with incorporation or reduction of molecular oxygen"/>
    <property type="evidence" value="ECO:0007669"/>
    <property type="project" value="InterPro"/>
</dbReference>
<evidence type="ECO:0000256" key="4">
    <source>
        <dbReference type="ARBA" id="ARBA00023002"/>
    </source>
</evidence>
<comment type="cofactor">
    <cofactor evidence="1">
        <name>heme</name>
        <dbReference type="ChEBI" id="CHEBI:30413"/>
    </cofactor>
</comment>
<dbReference type="InterPro" id="IPR017972">
    <property type="entry name" value="Cyt_P450_CS"/>
</dbReference>
<gene>
    <name evidence="8" type="ORF">HYALB_00009049</name>
</gene>
<name>A0A9N9LLG5_9HELO</name>
<keyword evidence="4 7" id="KW-0560">Oxidoreductase</keyword>
<keyword evidence="7" id="KW-0349">Heme</keyword>
<dbReference type="EMBL" id="CAJVRM010000107">
    <property type="protein sequence ID" value="CAG8974514.1"/>
    <property type="molecule type" value="Genomic_DNA"/>
</dbReference>
<dbReference type="GO" id="GO:0020037">
    <property type="term" value="F:heme binding"/>
    <property type="evidence" value="ECO:0007669"/>
    <property type="project" value="InterPro"/>
</dbReference>
<dbReference type="PANTHER" id="PTHR24305:SF157">
    <property type="entry name" value="N-ACETYLTRYPTOPHAN 6-HYDROXYLASE IVOC-RELATED"/>
    <property type="match status" value="1"/>
</dbReference>
<keyword evidence="3 7" id="KW-0479">Metal-binding</keyword>
<dbReference type="GO" id="GO:0005506">
    <property type="term" value="F:iron ion binding"/>
    <property type="evidence" value="ECO:0007669"/>
    <property type="project" value="InterPro"/>
</dbReference>
<keyword evidence="6 7" id="KW-0503">Monooxygenase</keyword>
<evidence type="ECO:0000256" key="6">
    <source>
        <dbReference type="ARBA" id="ARBA00023033"/>
    </source>
</evidence>
<evidence type="ECO:0000256" key="1">
    <source>
        <dbReference type="ARBA" id="ARBA00001971"/>
    </source>
</evidence>
<protein>
    <recommendedName>
        <fullName evidence="10">Cytochrome P450</fullName>
    </recommendedName>
</protein>
<reference evidence="8" key="1">
    <citation type="submission" date="2021-07" db="EMBL/GenBank/DDBJ databases">
        <authorList>
            <person name="Durling M."/>
        </authorList>
    </citation>
    <scope>NUCLEOTIDE SEQUENCE</scope>
</reference>
<organism evidence="8 9">
    <name type="scientific">Hymenoscyphus albidus</name>
    <dbReference type="NCBI Taxonomy" id="595503"/>
    <lineage>
        <taxon>Eukaryota</taxon>
        <taxon>Fungi</taxon>
        <taxon>Dikarya</taxon>
        <taxon>Ascomycota</taxon>
        <taxon>Pezizomycotina</taxon>
        <taxon>Leotiomycetes</taxon>
        <taxon>Helotiales</taxon>
        <taxon>Helotiaceae</taxon>
        <taxon>Hymenoscyphus</taxon>
    </lineage>
</organism>
<comment type="similarity">
    <text evidence="2 7">Belongs to the cytochrome P450 family.</text>
</comment>
<dbReference type="PROSITE" id="PS00086">
    <property type="entry name" value="CYTOCHROME_P450"/>
    <property type="match status" value="1"/>
</dbReference>
<dbReference type="InterPro" id="IPR050121">
    <property type="entry name" value="Cytochrome_P450_monoxygenase"/>
</dbReference>
<dbReference type="InterPro" id="IPR001128">
    <property type="entry name" value="Cyt_P450"/>
</dbReference>
<evidence type="ECO:0008006" key="10">
    <source>
        <dbReference type="Google" id="ProtNLM"/>
    </source>
</evidence>
<evidence type="ECO:0000313" key="9">
    <source>
        <dbReference type="Proteomes" id="UP000701801"/>
    </source>
</evidence>
<dbReference type="Proteomes" id="UP000701801">
    <property type="component" value="Unassembled WGS sequence"/>
</dbReference>
<evidence type="ECO:0000256" key="2">
    <source>
        <dbReference type="ARBA" id="ARBA00010617"/>
    </source>
</evidence>
<evidence type="ECO:0000256" key="7">
    <source>
        <dbReference type="RuleBase" id="RU000461"/>
    </source>
</evidence>
<dbReference type="PANTHER" id="PTHR24305">
    <property type="entry name" value="CYTOCHROME P450"/>
    <property type="match status" value="1"/>
</dbReference>
<dbReference type="Pfam" id="PF00067">
    <property type="entry name" value="p450"/>
    <property type="match status" value="1"/>
</dbReference>
<evidence type="ECO:0000256" key="3">
    <source>
        <dbReference type="ARBA" id="ARBA00022723"/>
    </source>
</evidence>
<evidence type="ECO:0000313" key="8">
    <source>
        <dbReference type="EMBL" id="CAG8974514.1"/>
    </source>
</evidence>